<name>A0A166WR98_LACLC</name>
<dbReference type="EMBL" id="LIYF01000018">
    <property type="protein sequence ID" value="KZK06634.1"/>
    <property type="molecule type" value="Genomic_DNA"/>
</dbReference>
<evidence type="ECO:0000313" key="1">
    <source>
        <dbReference type="EMBL" id="KZK06634.1"/>
    </source>
</evidence>
<comment type="caution">
    <text evidence="1">The sequence shown here is derived from an EMBL/GenBank/DDBJ whole genome shotgun (WGS) entry which is preliminary data.</text>
</comment>
<sequence>MTESLGIKKWLSVTFSTEILRIFDEAEKNSNEKIFSFK</sequence>
<dbReference type="AlphaFoldDB" id="A0A166WR98"/>
<proteinExistence type="predicted"/>
<evidence type="ECO:0000313" key="2">
    <source>
        <dbReference type="Proteomes" id="UP000076519"/>
    </source>
</evidence>
<reference evidence="1 2" key="1">
    <citation type="submission" date="2015-08" db="EMBL/GenBank/DDBJ databases">
        <title>Draft Genome Sequences of 11 Lactococcus lactis subspecies cremoris strains.</title>
        <authorList>
            <person name="Wels M."/>
            <person name="Backus L."/>
            <person name="Boekhorst J."/>
            <person name="Dijkstra A."/>
            <person name="Beerthuizen M."/>
            <person name="Siezen R."/>
            <person name="Bachmann H."/>
            <person name="Van Hijum S."/>
        </authorList>
    </citation>
    <scope>NUCLEOTIDE SEQUENCE [LARGE SCALE GENOMIC DNA]</scope>
    <source>
        <strain evidence="1 2">KW10</strain>
    </source>
</reference>
<gene>
    <name evidence="1" type="ORF">AB996_1130</name>
</gene>
<protein>
    <submittedName>
        <fullName evidence="1">Uncharacterized protein</fullName>
    </submittedName>
</protein>
<accession>A0A166WR98</accession>
<dbReference type="Proteomes" id="UP000076519">
    <property type="component" value="Unassembled WGS sequence"/>
</dbReference>
<organism evidence="1 2">
    <name type="scientific">Lactococcus lactis subsp. cremoris</name>
    <name type="common">Streptococcus cremoris</name>
    <dbReference type="NCBI Taxonomy" id="1359"/>
    <lineage>
        <taxon>Bacteria</taxon>
        <taxon>Bacillati</taxon>
        <taxon>Bacillota</taxon>
        <taxon>Bacilli</taxon>
        <taxon>Lactobacillales</taxon>
        <taxon>Streptococcaceae</taxon>
        <taxon>Lactococcus</taxon>
    </lineage>
</organism>